<evidence type="ECO:0000313" key="2">
    <source>
        <dbReference type="Proteomes" id="UP001066276"/>
    </source>
</evidence>
<proteinExistence type="predicted"/>
<gene>
    <name evidence="1" type="ORF">NDU88_002954</name>
</gene>
<organism evidence="1 2">
    <name type="scientific">Pleurodeles waltl</name>
    <name type="common">Iberian ribbed newt</name>
    <dbReference type="NCBI Taxonomy" id="8319"/>
    <lineage>
        <taxon>Eukaryota</taxon>
        <taxon>Metazoa</taxon>
        <taxon>Chordata</taxon>
        <taxon>Craniata</taxon>
        <taxon>Vertebrata</taxon>
        <taxon>Euteleostomi</taxon>
        <taxon>Amphibia</taxon>
        <taxon>Batrachia</taxon>
        <taxon>Caudata</taxon>
        <taxon>Salamandroidea</taxon>
        <taxon>Salamandridae</taxon>
        <taxon>Pleurodelinae</taxon>
        <taxon>Pleurodeles</taxon>
    </lineage>
</organism>
<evidence type="ECO:0000313" key="1">
    <source>
        <dbReference type="EMBL" id="KAJ1136539.1"/>
    </source>
</evidence>
<dbReference type="AlphaFoldDB" id="A0AAV7QAD4"/>
<keyword evidence="2" id="KW-1185">Reference proteome</keyword>
<reference evidence="1" key="1">
    <citation type="journal article" date="2022" name="bioRxiv">
        <title>Sequencing and chromosome-scale assembly of the giantPleurodeles waltlgenome.</title>
        <authorList>
            <person name="Brown T."/>
            <person name="Elewa A."/>
            <person name="Iarovenko S."/>
            <person name="Subramanian E."/>
            <person name="Araus A.J."/>
            <person name="Petzold A."/>
            <person name="Susuki M."/>
            <person name="Suzuki K.-i.T."/>
            <person name="Hayashi T."/>
            <person name="Toyoda A."/>
            <person name="Oliveira C."/>
            <person name="Osipova E."/>
            <person name="Leigh N.D."/>
            <person name="Simon A."/>
            <person name="Yun M.H."/>
        </authorList>
    </citation>
    <scope>NUCLEOTIDE SEQUENCE</scope>
    <source>
        <strain evidence="1">20211129_DDA</strain>
        <tissue evidence="1">Liver</tissue>
    </source>
</reference>
<dbReference type="EMBL" id="JANPWB010000010">
    <property type="protein sequence ID" value="KAJ1136539.1"/>
    <property type="molecule type" value="Genomic_DNA"/>
</dbReference>
<name>A0AAV7QAD4_PLEWA</name>
<comment type="caution">
    <text evidence="1">The sequence shown here is derived from an EMBL/GenBank/DDBJ whole genome shotgun (WGS) entry which is preliminary data.</text>
</comment>
<evidence type="ECO:0008006" key="3">
    <source>
        <dbReference type="Google" id="ProtNLM"/>
    </source>
</evidence>
<accession>A0AAV7QAD4</accession>
<sequence length="79" mass="8169">MLAGSRSPGFVTAVLPFGPVASVASPALHFQDRIPGSRRMLSFIGSHWLPSAGLGSRVVAPPGAAKGAPRLIRSKQHIA</sequence>
<dbReference type="Proteomes" id="UP001066276">
    <property type="component" value="Chromosome 6"/>
</dbReference>
<protein>
    <recommendedName>
        <fullName evidence="3">Secreted protein</fullName>
    </recommendedName>
</protein>